<protein>
    <submittedName>
        <fullName evidence="3">DUF4440 domain-containing protein</fullName>
    </submittedName>
</protein>
<evidence type="ECO:0000313" key="3">
    <source>
        <dbReference type="EMBL" id="RVU01559.1"/>
    </source>
</evidence>
<evidence type="ECO:0000313" key="4">
    <source>
        <dbReference type="Proteomes" id="UP000282759"/>
    </source>
</evidence>
<proteinExistence type="predicted"/>
<dbReference type="SUPFAM" id="SSF54427">
    <property type="entry name" value="NTF2-like"/>
    <property type="match status" value="1"/>
</dbReference>
<evidence type="ECO:0000259" key="2">
    <source>
        <dbReference type="Pfam" id="PF14534"/>
    </source>
</evidence>
<comment type="caution">
    <text evidence="3">The sequence shown here is derived from an EMBL/GenBank/DDBJ whole genome shotgun (WGS) entry which is preliminary data.</text>
</comment>
<organism evidence="3 4">
    <name type="scientific">Mucilaginibacter limnophilus</name>
    <dbReference type="NCBI Taxonomy" id="1932778"/>
    <lineage>
        <taxon>Bacteria</taxon>
        <taxon>Pseudomonadati</taxon>
        <taxon>Bacteroidota</taxon>
        <taxon>Sphingobacteriia</taxon>
        <taxon>Sphingobacteriales</taxon>
        <taxon>Sphingobacteriaceae</taxon>
        <taxon>Mucilaginibacter</taxon>
    </lineage>
</organism>
<dbReference type="EMBL" id="SACK01000002">
    <property type="protein sequence ID" value="RVU01559.1"/>
    <property type="molecule type" value="Genomic_DNA"/>
</dbReference>
<evidence type="ECO:0000256" key="1">
    <source>
        <dbReference type="SAM" id="SignalP"/>
    </source>
</evidence>
<dbReference type="RefSeq" id="WP_127703931.1">
    <property type="nucleotide sequence ID" value="NZ_SACK01000002.1"/>
</dbReference>
<dbReference type="AlphaFoldDB" id="A0A3S2V8Z4"/>
<feature type="domain" description="DUF4440" evidence="2">
    <location>
        <begin position="25"/>
        <end position="133"/>
    </location>
</feature>
<dbReference type="OrthoDB" id="120856at2"/>
<name>A0A3S2V8Z4_9SPHI</name>
<accession>A0A3S2V8Z4</accession>
<keyword evidence="4" id="KW-1185">Reference proteome</keyword>
<feature type="chain" id="PRO_5018737577" evidence="1">
    <location>
        <begin position="20"/>
        <end position="139"/>
    </location>
</feature>
<dbReference type="InterPro" id="IPR027843">
    <property type="entry name" value="DUF4440"/>
</dbReference>
<keyword evidence="1" id="KW-0732">Signal</keyword>
<gene>
    <name evidence="3" type="ORF">EOD41_06225</name>
</gene>
<dbReference type="InterPro" id="IPR032710">
    <property type="entry name" value="NTF2-like_dom_sf"/>
</dbReference>
<reference evidence="3 4" key="1">
    <citation type="submission" date="2019-01" db="EMBL/GenBank/DDBJ databases">
        <authorList>
            <person name="Chen W.-M."/>
        </authorList>
    </citation>
    <scope>NUCLEOTIDE SEQUENCE [LARGE SCALE GENOMIC DNA]</scope>
    <source>
        <strain evidence="3 4">YBJ-36</strain>
    </source>
</reference>
<dbReference type="Gene3D" id="3.10.450.50">
    <property type="match status" value="1"/>
</dbReference>
<sequence length="139" mass="15900">MRKILLTALLFTLCNIALAQDVEAIKDVLNKQRTAWNNGDIEGYMQYYWKSDSLLFVGKRGPTYGWQNTLNNYKKGYPDKAAMGILSFNIIKVELLGNNNAFVLGGWQLQRDTDKPGGYFTLWFRKIDGQWKIAADHSS</sequence>
<feature type="signal peptide" evidence="1">
    <location>
        <begin position="1"/>
        <end position="19"/>
    </location>
</feature>
<dbReference type="Pfam" id="PF14534">
    <property type="entry name" value="DUF4440"/>
    <property type="match status" value="1"/>
</dbReference>
<dbReference type="Proteomes" id="UP000282759">
    <property type="component" value="Unassembled WGS sequence"/>
</dbReference>